<evidence type="ECO:0000256" key="7">
    <source>
        <dbReference type="SAM" id="Phobius"/>
    </source>
</evidence>
<evidence type="ECO:0000256" key="1">
    <source>
        <dbReference type="ARBA" id="ARBA00004651"/>
    </source>
</evidence>
<feature type="transmembrane region" description="Helical" evidence="7">
    <location>
        <begin position="70"/>
        <end position="88"/>
    </location>
</feature>
<feature type="transmembrane region" description="Helical" evidence="7">
    <location>
        <begin position="43"/>
        <end position="63"/>
    </location>
</feature>
<evidence type="ECO:0000313" key="9">
    <source>
        <dbReference type="Proteomes" id="UP000183926"/>
    </source>
</evidence>
<proteinExistence type="inferred from homology"/>
<sequence length="126" mass="13355">MEKIGQFIARLLLAQIFLLAGISKISSYADTQGYMDAMGVPGTLLPLVILLEVGGGLAIIIGWQTRLVSVALALFTLATAVIFHSNLADQTQMIMFMKNIAIAGGFTLLVVHGAGGYSLDNRSSRA</sequence>
<feature type="transmembrane region" description="Helical" evidence="7">
    <location>
        <begin position="100"/>
        <end position="119"/>
    </location>
</feature>
<protein>
    <submittedName>
        <fullName evidence="8">Putative oxidoreductase</fullName>
    </submittedName>
</protein>
<dbReference type="RefSeq" id="WP_074927408.1">
    <property type="nucleotide sequence ID" value="NZ_FPBL01000002.1"/>
</dbReference>
<dbReference type="Proteomes" id="UP000183926">
    <property type="component" value="Unassembled WGS sequence"/>
</dbReference>
<accession>A0A1I7GBE2</accession>
<comment type="similarity">
    <text evidence="2">Belongs to the DoxX family.</text>
</comment>
<evidence type="ECO:0000313" key="8">
    <source>
        <dbReference type="EMBL" id="SFU45769.1"/>
    </source>
</evidence>
<keyword evidence="5 7" id="KW-1133">Transmembrane helix</keyword>
<evidence type="ECO:0000256" key="2">
    <source>
        <dbReference type="ARBA" id="ARBA00006679"/>
    </source>
</evidence>
<evidence type="ECO:0000256" key="5">
    <source>
        <dbReference type="ARBA" id="ARBA00022989"/>
    </source>
</evidence>
<dbReference type="PANTHER" id="PTHR33452">
    <property type="entry name" value="OXIDOREDUCTASE CATD-RELATED"/>
    <property type="match status" value="1"/>
</dbReference>
<dbReference type="GO" id="GO:0005886">
    <property type="term" value="C:plasma membrane"/>
    <property type="evidence" value="ECO:0007669"/>
    <property type="project" value="UniProtKB-SubCell"/>
</dbReference>
<evidence type="ECO:0000256" key="4">
    <source>
        <dbReference type="ARBA" id="ARBA00022692"/>
    </source>
</evidence>
<comment type="subcellular location">
    <subcellularLocation>
        <location evidence="1">Cell membrane</location>
        <topology evidence="1">Multi-pass membrane protein</topology>
    </subcellularLocation>
</comment>
<dbReference type="EMBL" id="FPBL01000002">
    <property type="protein sequence ID" value="SFU45769.1"/>
    <property type="molecule type" value="Genomic_DNA"/>
</dbReference>
<evidence type="ECO:0000256" key="3">
    <source>
        <dbReference type="ARBA" id="ARBA00022475"/>
    </source>
</evidence>
<keyword evidence="3" id="KW-1003">Cell membrane</keyword>
<reference evidence="8 9" key="1">
    <citation type="submission" date="2016-10" db="EMBL/GenBank/DDBJ databases">
        <authorList>
            <person name="de Groot N.N."/>
        </authorList>
    </citation>
    <scope>NUCLEOTIDE SEQUENCE [LARGE SCALE GENOMIC DNA]</scope>
    <source>
        <strain evidence="8 9">Nm24</strain>
    </source>
</reference>
<dbReference type="InterPro" id="IPR051907">
    <property type="entry name" value="DoxX-like_oxidoreductase"/>
</dbReference>
<keyword evidence="4 7" id="KW-0812">Transmembrane</keyword>
<keyword evidence="6 7" id="KW-0472">Membrane</keyword>
<dbReference type="AlphaFoldDB" id="A0A1I7GBE2"/>
<evidence type="ECO:0000256" key="6">
    <source>
        <dbReference type="ARBA" id="ARBA00023136"/>
    </source>
</evidence>
<dbReference type="PANTHER" id="PTHR33452:SF1">
    <property type="entry name" value="INNER MEMBRANE PROTEIN YPHA-RELATED"/>
    <property type="match status" value="1"/>
</dbReference>
<dbReference type="OrthoDB" id="9792760at2"/>
<dbReference type="Pfam" id="PF07681">
    <property type="entry name" value="DoxX"/>
    <property type="match status" value="1"/>
</dbReference>
<gene>
    <name evidence="8" type="ORF">SAMN05216339_102350</name>
</gene>
<dbReference type="InterPro" id="IPR032808">
    <property type="entry name" value="DoxX"/>
</dbReference>
<name>A0A1I7GBE2_9PROT</name>
<organism evidence="8 9">
    <name type="scientific">Nitrosomonas eutropha</name>
    <dbReference type="NCBI Taxonomy" id="916"/>
    <lineage>
        <taxon>Bacteria</taxon>
        <taxon>Pseudomonadati</taxon>
        <taxon>Pseudomonadota</taxon>
        <taxon>Betaproteobacteria</taxon>
        <taxon>Nitrosomonadales</taxon>
        <taxon>Nitrosomonadaceae</taxon>
        <taxon>Nitrosomonas</taxon>
    </lineage>
</organism>